<dbReference type="FunFam" id="3.30.40.10:FF:000337">
    <property type="entry name" value="Zinc finger family protein"/>
    <property type="match status" value="1"/>
</dbReference>
<feature type="domain" description="RING-CH-type" evidence="4">
    <location>
        <begin position="54"/>
        <end position="114"/>
    </location>
</feature>
<dbReference type="InterPro" id="IPR013083">
    <property type="entry name" value="Znf_RING/FYVE/PHD"/>
</dbReference>
<dbReference type="PANTHER" id="PTHR23012:SF174">
    <property type="entry name" value="OS01G0121200 PROTEIN"/>
    <property type="match status" value="1"/>
</dbReference>
<keyword evidence="3" id="KW-0862">Zinc</keyword>
<dbReference type="Gene3D" id="3.30.40.10">
    <property type="entry name" value="Zinc/RING finger domain, C3HC4 (zinc finger)"/>
    <property type="match status" value="1"/>
</dbReference>
<protein>
    <recommendedName>
        <fullName evidence="4">RING-CH-type domain-containing protein</fullName>
    </recommendedName>
</protein>
<dbReference type="Proteomes" id="UP001279734">
    <property type="component" value="Unassembled WGS sequence"/>
</dbReference>
<dbReference type="PANTHER" id="PTHR23012">
    <property type="entry name" value="RING/FYVE/PHD ZINC FINGER DOMAIN-CONTAINING"/>
    <property type="match status" value="1"/>
</dbReference>
<gene>
    <name evidence="5" type="ORF">Nepgr_003917</name>
</gene>
<keyword evidence="2" id="KW-0863">Zinc-finger</keyword>
<name>A0AAD3S0E3_NEPGR</name>
<keyword evidence="6" id="KW-1185">Reference proteome</keyword>
<dbReference type="AlphaFoldDB" id="A0AAD3S0E3"/>
<dbReference type="GO" id="GO:0016020">
    <property type="term" value="C:membrane"/>
    <property type="evidence" value="ECO:0007669"/>
    <property type="project" value="TreeGrafter"/>
</dbReference>
<dbReference type="CDD" id="cd16495">
    <property type="entry name" value="RING_CH-C4HC3_MARCH"/>
    <property type="match status" value="1"/>
</dbReference>
<organism evidence="5 6">
    <name type="scientific">Nepenthes gracilis</name>
    <name type="common">Slender pitcher plant</name>
    <dbReference type="NCBI Taxonomy" id="150966"/>
    <lineage>
        <taxon>Eukaryota</taxon>
        <taxon>Viridiplantae</taxon>
        <taxon>Streptophyta</taxon>
        <taxon>Embryophyta</taxon>
        <taxon>Tracheophyta</taxon>
        <taxon>Spermatophyta</taxon>
        <taxon>Magnoliopsida</taxon>
        <taxon>eudicotyledons</taxon>
        <taxon>Gunneridae</taxon>
        <taxon>Pentapetalae</taxon>
        <taxon>Caryophyllales</taxon>
        <taxon>Nepenthaceae</taxon>
        <taxon>Nepenthes</taxon>
    </lineage>
</organism>
<dbReference type="PROSITE" id="PS51292">
    <property type="entry name" value="ZF_RING_CH"/>
    <property type="match status" value="1"/>
</dbReference>
<dbReference type="GO" id="GO:0008270">
    <property type="term" value="F:zinc ion binding"/>
    <property type="evidence" value="ECO:0007669"/>
    <property type="project" value="UniProtKB-KW"/>
</dbReference>
<sequence length="185" mass="21148">MGDHFALLVNRLLTESTLQAAIESRNQLKRTTTVLDEGVIINFSPRKLNIPDGLSTGKLVECRICHDEDMVSNMETPCSCCGTLKYAHRMCVQRWCNEKGDIVCEICHEQFKTGYTAPSPLFERRRIPINFRRNWLVSRTELNSTGTSSADSNLVNSDYDDSPSRSFRCRLVVIIMRTLSRRRIS</sequence>
<dbReference type="InterPro" id="IPR011016">
    <property type="entry name" value="Znf_RING-CH"/>
</dbReference>
<comment type="caution">
    <text evidence="5">The sequence shown here is derived from an EMBL/GenBank/DDBJ whole genome shotgun (WGS) entry which is preliminary data.</text>
</comment>
<dbReference type="SUPFAM" id="SSF57850">
    <property type="entry name" value="RING/U-box"/>
    <property type="match status" value="1"/>
</dbReference>
<reference evidence="5" key="1">
    <citation type="submission" date="2023-05" db="EMBL/GenBank/DDBJ databases">
        <title>Nepenthes gracilis genome sequencing.</title>
        <authorList>
            <person name="Fukushima K."/>
        </authorList>
    </citation>
    <scope>NUCLEOTIDE SEQUENCE</scope>
    <source>
        <strain evidence="5">SING2019-196</strain>
    </source>
</reference>
<dbReference type="Pfam" id="PF12428">
    <property type="entry name" value="DUF3675"/>
    <property type="match status" value="1"/>
</dbReference>
<dbReference type="GO" id="GO:0004842">
    <property type="term" value="F:ubiquitin-protein transferase activity"/>
    <property type="evidence" value="ECO:0007669"/>
    <property type="project" value="TreeGrafter"/>
</dbReference>
<evidence type="ECO:0000259" key="4">
    <source>
        <dbReference type="PROSITE" id="PS51292"/>
    </source>
</evidence>
<accession>A0AAD3S0E3</accession>
<evidence type="ECO:0000313" key="6">
    <source>
        <dbReference type="Proteomes" id="UP001279734"/>
    </source>
</evidence>
<evidence type="ECO:0000256" key="3">
    <source>
        <dbReference type="ARBA" id="ARBA00022833"/>
    </source>
</evidence>
<evidence type="ECO:0000313" key="5">
    <source>
        <dbReference type="EMBL" id="GMH02078.1"/>
    </source>
</evidence>
<evidence type="ECO:0000256" key="2">
    <source>
        <dbReference type="ARBA" id="ARBA00022771"/>
    </source>
</evidence>
<dbReference type="InterPro" id="IPR022143">
    <property type="entry name" value="DUF3675"/>
</dbReference>
<dbReference type="SMART" id="SM00744">
    <property type="entry name" value="RINGv"/>
    <property type="match status" value="1"/>
</dbReference>
<proteinExistence type="predicted"/>
<dbReference type="GO" id="GO:0016567">
    <property type="term" value="P:protein ubiquitination"/>
    <property type="evidence" value="ECO:0007669"/>
    <property type="project" value="TreeGrafter"/>
</dbReference>
<dbReference type="EMBL" id="BSYO01000003">
    <property type="protein sequence ID" value="GMH02078.1"/>
    <property type="molecule type" value="Genomic_DNA"/>
</dbReference>
<evidence type="ECO:0000256" key="1">
    <source>
        <dbReference type="ARBA" id="ARBA00022723"/>
    </source>
</evidence>
<keyword evidence="1" id="KW-0479">Metal-binding</keyword>
<dbReference type="Pfam" id="PF12906">
    <property type="entry name" value="RINGv"/>
    <property type="match status" value="1"/>
</dbReference>
<dbReference type="InterPro" id="IPR033275">
    <property type="entry name" value="MARCH-like"/>
</dbReference>